<reference evidence="1 2" key="1">
    <citation type="submission" date="2020-05" db="EMBL/GenBank/DDBJ databases">
        <title>Genome Sequencing of Type Strains.</title>
        <authorList>
            <person name="Lemaire J.F."/>
            <person name="Inderbitzin P."/>
            <person name="Gregorio O.A."/>
            <person name="Collins S.B."/>
            <person name="Wespe N."/>
            <person name="Knight-Connoni V."/>
        </authorList>
    </citation>
    <scope>NUCLEOTIDE SEQUENCE [LARGE SCALE GENOMIC DNA]</scope>
    <source>
        <strain evidence="1 2">ATCC 25174</strain>
    </source>
</reference>
<dbReference type="RefSeq" id="WP_175349657.1">
    <property type="nucleotide sequence ID" value="NZ_JABMCI010000071.1"/>
</dbReference>
<evidence type="ECO:0000313" key="1">
    <source>
        <dbReference type="EMBL" id="NUU19759.1"/>
    </source>
</evidence>
<dbReference type="AlphaFoldDB" id="A0A7Y6A763"/>
<proteinExistence type="predicted"/>
<comment type="caution">
    <text evidence="1">The sequence shown here is derived from an EMBL/GenBank/DDBJ whole genome shotgun (WGS) entry which is preliminary data.</text>
</comment>
<dbReference type="Proteomes" id="UP000565724">
    <property type="component" value="Unassembled WGS sequence"/>
</dbReference>
<dbReference type="EMBL" id="JABMCI010000071">
    <property type="protein sequence ID" value="NUU19759.1"/>
    <property type="molecule type" value="Genomic_DNA"/>
</dbReference>
<organism evidence="1 2">
    <name type="scientific">Cellulomonas humilata</name>
    <dbReference type="NCBI Taxonomy" id="144055"/>
    <lineage>
        <taxon>Bacteria</taxon>
        <taxon>Bacillati</taxon>
        <taxon>Actinomycetota</taxon>
        <taxon>Actinomycetes</taxon>
        <taxon>Micrococcales</taxon>
        <taxon>Cellulomonadaceae</taxon>
        <taxon>Cellulomonas</taxon>
    </lineage>
</organism>
<gene>
    <name evidence="1" type="ORF">HP550_21155</name>
</gene>
<name>A0A7Y6A763_9CELL</name>
<accession>A0A7Y6A763</accession>
<protein>
    <submittedName>
        <fullName evidence="1">Uncharacterized protein</fullName>
    </submittedName>
</protein>
<sequence length="60" mass="6781">MWAFLFKRVRLFLVAAILLPVIASLARRFAERLEQNGPTFGSRGLHVIEGTARRARSILS</sequence>
<keyword evidence="2" id="KW-1185">Reference proteome</keyword>
<evidence type="ECO:0000313" key="2">
    <source>
        <dbReference type="Proteomes" id="UP000565724"/>
    </source>
</evidence>